<dbReference type="InterPro" id="IPR038666">
    <property type="entry name" value="SSP1_head-tail_sf"/>
</dbReference>
<dbReference type="Pfam" id="PF05521">
    <property type="entry name" value="Phage_HCP"/>
    <property type="match status" value="1"/>
</dbReference>
<dbReference type="EMBL" id="MT143715">
    <property type="protein sequence ID" value="QJB01569.1"/>
    <property type="molecule type" value="Genomic_DNA"/>
</dbReference>
<dbReference type="Gene3D" id="2.40.10.270">
    <property type="entry name" value="Bacteriophage SPP1 head-tail adaptor protein"/>
    <property type="match status" value="1"/>
</dbReference>
<gene>
    <name evidence="1" type="ORF">MM171A00654_0007</name>
    <name evidence="2" type="ORF">MM171B02323_0006</name>
</gene>
<evidence type="ECO:0000313" key="2">
    <source>
        <dbReference type="EMBL" id="QJB01569.1"/>
    </source>
</evidence>
<dbReference type="EMBL" id="MT143685">
    <property type="protein sequence ID" value="QJB00221.1"/>
    <property type="molecule type" value="Genomic_DNA"/>
</dbReference>
<sequence>MPIIDPRMLARLHNFYPSTVTIQVAIEVQDATGDITLNWADDYVDLPARIGPSGGREVRMPNQTYAVSTHTIALRAWYPTITVEDRVLADDGSIYNIMLIESDDQQASTYLYTEIVE</sequence>
<dbReference type="AlphaFoldDB" id="A0A6M3M9I7"/>
<proteinExistence type="predicted"/>
<evidence type="ECO:0000313" key="1">
    <source>
        <dbReference type="EMBL" id="QJB00221.1"/>
    </source>
</evidence>
<reference evidence="2" key="1">
    <citation type="submission" date="2020-03" db="EMBL/GenBank/DDBJ databases">
        <title>The deep terrestrial virosphere.</title>
        <authorList>
            <person name="Holmfeldt K."/>
            <person name="Nilsson E."/>
            <person name="Simone D."/>
            <person name="Lopez-Fernandez M."/>
            <person name="Wu X."/>
            <person name="de Brujin I."/>
            <person name="Lundin D."/>
            <person name="Andersson A."/>
            <person name="Bertilsson S."/>
            <person name="Dopson M."/>
        </authorList>
    </citation>
    <scope>NUCLEOTIDE SEQUENCE</scope>
    <source>
        <strain evidence="1">MM171A00654</strain>
        <strain evidence="2">MM171B02323</strain>
    </source>
</reference>
<organism evidence="2">
    <name type="scientific">viral metagenome</name>
    <dbReference type="NCBI Taxonomy" id="1070528"/>
    <lineage>
        <taxon>unclassified sequences</taxon>
        <taxon>metagenomes</taxon>
        <taxon>organismal metagenomes</taxon>
    </lineage>
</organism>
<name>A0A6M3M9I7_9ZZZZ</name>
<accession>A0A6M3M9I7</accession>
<protein>
    <submittedName>
        <fullName evidence="2">Putative head-tail joining protein</fullName>
    </submittedName>
</protein>
<dbReference type="InterPro" id="IPR008767">
    <property type="entry name" value="Phage_SPP1_head-tail_adaptor"/>
</dbReference>